<dbReference type="Gene3D" id="3.10.10.10">
    <property type="entry name" value="HIV Type 1 Reverse Transcriptase, subunit A, domain 1"/>
    <property type="match status" value="1"/>
</dbReference>
<dbReference type="EMBL" id="CAJNYU010001939">
    <property type="protein sequence ID" value="CAF3483581.1"/>
    <property type="molecule type" value="Genomic_DNA"/>
</dbReference>
<proteinExistence type="predicted"/>
<sequence length="865" mass="97747">MSNFRYIDTTAASFVLADGVIPLQSNGSVELSMQFGNELIHFRTFVINKLCVDLIIGMDFLIICNANIDVKSQHLSLEISGRRTSTRLDDHFRRPLIPLHASQSTFVPPHSTVAILVSTPISSLSTYFIPTSKFIEHPYLSSTRKLVTTHHHHSCLLATNSSNVQQYIPEFFCFGYLLSKQAKEPNFLNQIALLCRRYNEKKNQQTSSPTFTHPQLPQRIFNDPTRLYRPISSINQVTPNTLPSYYSSQFLETRHLLTNHLLDHQEKSRLSTLLAQFSQLFDNSRRNISNIVVENVFNTVPHTPPSFRPHRNPHHREETQRLIEEFLEAGIIQESNSPYATPAFIVPRKDGRPGRLVVDYRALNKITVPDASSLPHTEDLLQELDEGYKYFSRLDLKSDYHQFLLPPADRPKTAFVVSQGHYEFRELSMGPQNAPAAFQKIMSKLMQPCRAFCHVFLDDIIICSKSFAEHIHHLKSVFETLAKEKLLLNASKCELAVQRVVVIGHKVSETKFVPNFGHIAAPIHKISNLTKDRRHIFKWTVEQSNASHTLKRLLTTAPLFLHFPVDGFPLHLATDASGIATGGVLFQNVNGQRHNLFYHSKVFSPVEQKYSVPEKEALAIFHCLQLMRTLVLGRTVYIHTDHCSICGTLQKPVSNRRIERVANLIQEYRIAEMKHIDGKSICLADYLSRPADDPLFDVDYGLESKLPCSSSSHLHTPPKPSVNIVAPMILRPRQKFPSLGVSDLDKVDDHSDASSCSSEDSFTTCSPIITTTPSPNLFDPSQLSHEQAQDSNIRSIISQLNQNVPCDSILSSSFIMKNGILHKLIALTPKSKLRLSVPYLPSSMVRSLLTAIHDDPFQGGHFSID</sequence>
<keyword evidence="6" id="KW-0378">Hydrolase</keyword>
<dbReference type="PANTHER" id="PTHR37984:SF5">
    <property type="entry name" value="PROTEIN NYNRIN-LIKE"/>
    <property type="match status" value="1"/>
</dbReference>
<dbReference type="AlphaFoldDB" id="A0A818G4F8"/>
<dbReference type="CDD" id="cd09274">
    <property type="entry name" value="RNase_HI_RT_Ty3"/>
    <property type="match status" value="1"/>
</dbReference>
<keyword evidence="4" id="KW-0540">Nuclease</keyword>
<evidence type="ECO:0000256" key="7">
    <source>
        <dbReference type="ARBA" id="ARBA00022918"/>
    </source>
</evidence>
<dbReference type="PROSITE" id="PS50878">
    <property type="entry name" value="RT_POL"/>
    <property type="match status" value="1"/>
</dbReference>
<dbReference type="EC" id="2.7.7.49" evidence="1"/>
<dbReference type="InterPro" id="IPR050951">
    <property type="entry name" value="Retrovirus_Pol_polyprotein"/>
</dbReference>
<dbReference type="GO" id="GO:0003964">
    <property type="term" value="F:RNA-directed DNA polymerase activity"/>
    <property type="evidence" value="ECO:0007669"/>
    <property type="project" value="UniProtKB-KW"/>
</dbReference>
<dbReference type="Gene3D" id="3.10.20.370">
    <property type="match status" value="1"/>
</dbReference>
<dbReference type="SUPFAM" id="SSF56672">
    <property type="entry name" value="DNA/RNA polymerases"/>
    <property type="match status" value="1"/>
</dbReference>
<dbReference type="InterPro" id="IPR021109">
    <property type="entry name" value="Peptidase_aspartic_dom_sf"/>
</dbReference>
<comment type="caution">
    <text evidence="9">The sequence shown here is derived from an EMBL/GenBank/DDBJ whole genome shotgun (WGS) entry which is preliminary data.</text>
</comment>
<evidence type="ECO:0000256" key="2">
    <source>
        <dbReference type="ARBA" id="ARBA00022679"/>
    </source>
</evidence>
<reference evidence="9" key="1">
    <citation type="submission" date="2021-02" db="EMBL/GenBank/DDBJ databases">
        <authorList>
            <person name="Nowell W R."/>
        </authorList>
    </citation>
    <scope>NUCLEOTIDE SEQUENCE</scope>
</reference>
<dbReference type="Pfam" id="PF17917">
    <property type="entry name" value="RT_RNaseH"/>
    <property type="match status" value="1"/>
</dbReference>
<evidence type="ECO:0000256" key="4">
    <source>
        <dbReference type="ARBA" id="ARBA00022722"/>
    </source>
</evidence>
<protein>
    <recommendedName>
        <fullName evidence="1">RNA-directed DNA polymerase</fullName>
        <ecNumber evidence="1">2.7.7.49</ecNumber>
    </recommendedName>
</protein>
<dbReference type="GO" id="GO:0016787">
    <property type="term" value="F:hydrolase activity"/>
    <property type="evidence" value="ECO:0007669"/>
    <property type="project" value="UniProtKB-KW"/>
</dbReference>
<evidence type="ECO:0000313" key="11">
    <source>
        <dbReference type="Proteomes" id="UP000663869"/>
    </source>
</evidence>
<organism evidence="9 11">
    <name type="scientific">Rotaria socialis</name>
    <dbReference type="NCBI Taxonomy" id="392032"/>
    <lineage>
        <taxon>Eukaryota</taxon>
        <taxon>Metazoa</taxon>
        <taxon>Spiralia</taxon>
        <taxon>Gnathifera</taxon>
        <taxon>Rotifera</taxon>
        <taxon>Eurotatoria</taxon>
        <taxon>Bdelloidea</taxon>
        <taxon>Philodinida</taxon>
        <taxon>Philodinidae</taxon>
        <taxon>Rotaria</taxon>
    </lineage>
</organism>
<dbReference type="InterPro" id="IPR000477">
    <property type="entry name" value="RT_dom"/>
</dbReference>
<dbReference type="Proteomes" id="UP000663869">
    <property type="component" value="Unassembled WGS sequence"/>
</dbReference>
<dbReference type="InterPro" id="IPR041373">
    <property type="entry name" value="RT_RNaseH"/>
</dbReference>
<dbReference type="GO" id="GO:0004519">
    <property type="term" value="F:endonuclease activity"/>
    <property type="evidence" value="ECO:0007669"/>
    <property type="project" value="UniProtKB-KW"/>
</dbReference>
<gene>
    <name evidence="9" type="ORF">FME351_LOCUS15669</name>
    <name evidence="10" type="ORF">TSG867_LOCUS25637</name>
</gene>
<dbReference type="Gene3D" id="3.30.70.270">
    <property type="match status" value="2"/>
</dbReference>
<accession>A0A818G4F8</accession>
<evidence type="ECO:0000256" key="5">
    <source>
        <dbReference type="ARBA" id="ARBA00022759"/>
    </source>
</evidence>
<evidence type="ECO:0000256" key="1">
    <source>
        <dbReference type="ARBA" id="ARBA00012493"/>
    </source>
</evidence>
<name>A0A818G4F8_9BILA</name>
<keyword evidence="5" id="KW-0255">Endonuclease</keyword>
<keyword evidence="7" id="KW-0695">RNA-directed DNA polymerase</keyword>
<keyword evidence="3" id="KW-0548">Nucleotidyltransferase</keyword>
<keyword evidence="2" id="KW-0808">Transferase</keyword>
<evidence type="ECO:0000313" key="10">
    <source>
        <dbReference type="EMBL" id="CAF4566097.1"/>
    </source>
</evidence>
<dbReference type="PANTHER" id="PTHR37984">
    <property type="entry name" value="PROTEIN CBG26694"/>
    <property type="match status" value="1"/>
</dbReference>
<dbReference type="CDD" id="cd01647">
    <property type="entry name" value="RT_LTR"/>
    <property type="match status" value="1"/>
</dbReference>
<dbReference type="InterPro" id="IPR043502">
    <property type="entry name" value="DNA/RNA_pol_sf"/>
</dbReference>
<dbReference type="InterPro" id="IPR043128">
    <property type="entry name" value="Rev_trsase/Diguanyl_cyclase"/>
</dbReference>
<feature type="domain" description="Reverse transcriptase" evidence="8">
    <location>
        <begin position="327"/>
        <end position="507"/>
    </location>
</feature>
<evidence type="ECO:0000256" key="3">
    <source>
        <dbReference type="ARBA" id="ARBA00022695"/>
    </source>
</evidence>
<dbReference type="EMBL" id="CAJOBQ010002546">
    <property type="protein sequence ID" value="CAF4566097.1"/>
    <property type="molecule type" value="Genomic_DNA"/>
</dbReference>
<dbReference type="Pfam" id="PF00078">
    <property type="entry name" value="RVT_1"/>
    <property type="match status" value="1"/>
</dbReference>
<evidence type="ECO:0000259" key="8">
    <source>
        <dbReference type="PROSITE" id="PS50878"/>
    </source>
</evidence>
<evidence type="ECO:0000313" key="9">
    <source>
        <dbReference type="EMBL" id="CAF3483581.1"/>
    </source>
</evidence>
<dbReference type="Proteomes" id="UP000663862">
    <property type="component" value="Unassembled WGS sequence"/>
</dbReference>
<evidence type="ECO:0000256" key="6">
    <source>
        <dbReference type="ARBA" id="ARBA00022801"/>
    </source>
</evidence>
<dbReference type="Gene3D" id="2.40.70.10">
    <property type="entry name" value="Acid Proteases"/>
    <property type="match status" value="1"/>
</dbReference>